<evidence type="ECO:0000256" key="14">
    <source>
        <dbReference type="RuleBase" id="RU000434"/>
    </source>
</evidence>
<keyword evidence="9" id="KW-0548">Nucleotidyltransferase</keyword>
<dbReference type="Pfam" id="PF04565">
    <property type="entry name" value="RNA_pol_Rpb2_3"/>
    <property type="match status" value="1"/>
</dbReference>
<dbReference type="EC" id="2.7.7.6" evidence="4"/>
<reference evidence="19" key="1">
    <citation type="submission" date="2015-06" db="EMBL/GenBank/DDBJ databases">
        <title>Chloroplast phylogenomic data from the green algal order Sphaeropleales (Chlorophyceae, Chlorophyta) reveal complex patterns of sequence evolution.</title>
        <authorList>
            <person name="Fucikova K."/>
            <person name="Lewis P.O."/>
            <person name="Lewis L.A."/>
        </authorList>
    </citation>
    <scope>NUCLEOTIDE SEQUENCE</scope>
    <source>
        <strain evidence="19">UTEX 66</strain>
    </source>
</reference>
<comment type="subunit">
    <text evidence="11">In plastids the minimal PEP RNA polymerase catalytic core is composed of four subunits: alpha, beta, beta', and beta''. When a (nuclear-encoded) sigma factor is associated with the core the holoenzyme is formed, which can initiate transcription.</text>
</comment>
<dbReference type="Gene3D" id="3.90.1110.10">
    <property type="entry name" value="RNA polymerase Rpb2, domain 2"/>
    <property type="match status" value="1"/>
</dbReference>
<comment type="function">
    <text evidence="1">DNA-dependent RNA polymerase catalyzes the transcription of DNA into RNA using the four ribonucleoside triphosphates as substrates.</text>
</comment>
<keyword evidence="5" id="KW-0240">DNA-directed RNA polymerase</keyword>
<evidence type="ECO:0000256" key="5">
    <source>
        <dbReference type="ARBA" id="ARBA00022478"/>
    </source>
</evidence>
<evidence type="ECO:0000256" key="9">
    <source>
        <dbReference type="ARBA" id="ARBA00022695"/>
    </source>
</evidence>
<evidence type="ECO:0000259" key="17">
    <source>
        <dbReference type="Pfam" id="PF04565"/>
    </source>
</evidence>
<comment type="catalytic activity">
    <reaction evidence="13">
        <text>RNA(n) + a ribonucleoside 5'-triphosphate = RNA(n+1) + diphosphate</text>
        <dbReference type="Rhea" id="RHEA:21248"/>
        <dbReference type="Rhea" id="RHEA-COMP:14527"/>
        <dbReference type="Rhea" id="RHEA-COMP:17342"/>
        <dbReference type="ChEBI" id="CHEBI:33019"/>
        <dbReference type="ChEBI" id="CHEBI:61557"/>
        <dbReference type="ChEBI" id="CHEBI:140395"/>
        <dbReference type="EC" id="2.7.7.6"/>
    </reaction>
</comment>
<feature type="domain" description="RNA polymerase Rpb2" evidence="15">
    <location>
        <begin position="124"/>
        <end position="335"/>
    </location>
</feature>
<keyword evidence="10" id="KW-0804">Transcription</keyword>
<evidence type="ECO:0000256" key="4">
    <source>
        <dbReference type="ARBA" id="ARBA00012418"/>
    </source>
</evidence>
<evidence type="ECO:0000256" key="1">
    <source>
        <dbReference type="ARBA" id="ARBA00004026"/>
    </source>
</evidence>
<dbReference type="GO" id="GO:0006351">
    <property type="term" value="P:DNA-templated transcription"/>
    <property type="evidence" value="ECO:0007669"/>
    <property type="project" value="InterPro"/>
</dbReference>
<dbReference type="InterPro" id="IPR015712">
    <property type="entry name" value="DNA-dir_RNA_pol_su2"/>
</dbReference>
<evidence type="ECO:0000259" key="15">
    <source>
        <dbReference type="Pfam" id="PF04561"/>
    </source>
</evidence>
<sequence length="620" mass="70886">MTTHRYFIPDFVEIQRQSFFYLLEKGIQEEFAKRNPITSLKKDLELFFYPEYYKLTRPSLNLQQAILKNKTYSSKLYVPVQLTDFKRKTIRLKWVLMANLPLMTKRGNFLINGAARVIVNQIVRSPGVYFQEKLHEVYTNKWSDKPDLIVKRYYADLICVRGTWLRLEIDKDKLIWAQMKKGPKIPVLWLLIAMGLSEKMIFSSINFSHRLLDNFKDKKQPLASKNKKQYAYVQYPPQAWKQLYYLMNSSKGRELKNASELGRRWLFKKFMNPRTYDLGKYGRLALNKKLGLTLASFQTTLTGQDLLCITDYIIKVEKGIYPIDDIDHLKNRRVRCSGDLIQTQLGLGLLRLEKIIREKLNKNTNTPHLNFILNTRPINGALKEFFGSNPLSQFMDQINPLAEITHKRRLSSLGIGGVTRDTATLAIRGIHPSHYGRICPIETPEGKNTGLVNSLTTYARVNLQGLIETPFYKVYKGQVQKNMGMIYLTADQEEKTTVAAADVSVSLLGFLPDKQIPSRLGKEFTTISRDKVNYIGVSPVQMISVATSLIPFLEHDDANRALMGSNMQRQAVPLVRAERPLVGTGLEARAVSDSGHALIAKSSGYVAYASASKIVIYTYL</sequence>
<evidence type="ECO:0000256" key="8">
    <source>
        <dbReference type="ARBA" id="ARBA00022679"/>
    </source>
</evidence>
<dbReference type="GO" id="GO:0000428">
    <property type="term" value="C:DNA-directed RNA polymerase complex"/>
    <property type="evidence" value="ECO:0007669"/>
    <property type="project" value="UniProtKB-KW"/>
</dbReference>
<proteinExistence type="inferred from homology"/>
<dbReference type="InterPro" id="IPR007644">
    <property type="entry name" value="RNA_pol_bsu_protrusion"/>
</dbReference>
<evidence type="ECO:0000256" key="7">
    <source>
        <dbReference type="ARBA" id="ARBA00022640"/>
    </source>
</evidence>
<evidence type="ECO:0000256" key="11">
    <source>
        <dbReference type="ARBA" id="ARBA00026088"/>
    </source>
</evidence>
<dbReference type="GO" id="GO:0003899">
    <property type="term" value="F:DNA-directed RNA polymerase activity"/>
    <property type="evidence" value="ECO:0007669"/>
    <property type="project" value="UniProtKB-EC"/>
</dbReference>
<evidence type="ECO:0000259" key="18">
    <source>
        <dbReference type="Pfam" id="PF10385"/>
    </source>
</evidence>
<dbReference type="InterPro" id="IPR037034">
    <property type="entry name" value="RNA_pol_Rpb2_2_sf"/>
</dbReference>
<dbReference type="RefSeq" id="YP_009238286.1">
    <property type="nucleotide sequence ID" value="NC_029674.1"/>
</dbReference>
<protein>
    <recommendedName>
        <fullName evidence="4">DNA-directed RNA polymerase</fullName>
        <ecNumber evidence="4">2.7.7.6</ecNumber>
    </recommendedName>
    <alternativeName>
        <fullName evidence="12">PEP</fullName>
    </alternativeName>
</protein>
<geneLocation type="chloroplast" evidence="19"/>
<gene>
    <name evidence="19" type="primary">rpoBa</name>
    <name evidence="19" type="ORF">VU21_12</name>
</gene>
<evidence type="ECO:0000313" key="19">
    <source>
        <dbReference type="EMBL" id="AMO01164.1"/>
    </source>
</evidence>
<name>A0A140HAG5_9CHLO</name>
<evidence type="ECO:0000256" key="12">
    <source>
        <dbReference type="ARBA" id="ARBA00032782"/>
    </source>
</evidence>
<feature type="domain" description="RNA polymerase beta subunit protrusion" evidence="16">
    <location>
        <begin position="12"/>
        <end position="368"/>
    </location>
</feature>
<dbReference type="InterPro" id="IPR019462">
    <property type="entry name" value="DNA-dir_RNA_pol_bsu_external_1"/>
</dbReference>
<dbReference type="AlphaFoldDB" id="A0A140HAG5"/>
<dbReference type="Gene3D" id="3.90.1100.10">
    <property type="match status" value="1"/>
</dbReference>
<dbReference type="Pfam" id="PF04561">
    <property type="entry name" value="RNA_pol_Rpb2_2"/>
    <property type="match status" value="1"/>
</dbReference>
<dbReference type="GO" id="GO:0003677">
    <property type="term" value="F:DNA binding"/>
    <property type="evidence" value="ECO:0007669"/>
    <property type="project" value="InterPro"/>
</dbReference>
<dbReference type="Pfam" id="PF04563">
    <property type="entry name" value="RNA_pol_Rpb2_1"/>
    <property type="match status" value="1"/>
</dbReference>
<evidence type="ECO:0000259" key="16">
    <source>
        <dbReference type="Pfam" id="PF04563"/>
    </source>
</evidence>
<dbReference type="InterPro" id="IPR007642">
    <property type="entry name" value="RNA_pol_Rpb2_2"/>
</dbReference>
<dbReference type="EMBL" id="KT199253">
    <property type="protein sequence ID" value="AMO01164.1"/>
    <property type="molecule type" value="Genomic_DNA"/>
</dbReference>
<accession>A0A140HAG5</accession>
<comment type="subcellular location">
    <subcellularLocation>
        <location evidence="2">Plastid</location>
        <location evidence="2">Chloroplast</location>
    </subcellularLocation>
</comment>
<evidence type="ECO:0000256" key="13">
    <source>
        <dbReference type="ARBA" id="ARBA00048552"/>
    </source>
</evidence>
<evidence type="ECO:0000256" key="6">
    <source>
        <dbReference type="ARBA" id="ARBA00022528"/>
    </source>
</evidence>
<dbReference type="PANTHER" id="PTHR20856">
    <property type="entry name" value="DNA-DIRECTED RNA POLYMERASE I SUBUNIT 2"/>
    <property type="match status" value="1"/>
</dbReference>
<dbReference type="InterPro" id="IPR007645">
    <property type="entry name" value="RNA_pol_Rpb2_3"/>
</dbReference>
<dbReference type="SUPFAM" id="SSF64484">
    <property type="entry name" value="beta and beta-prime subunits of DNA dependent RNA-polymerase"/>
    <property type="match status" value="1"/>
</dbReference>
<evidence type="ECO:0000256" key="10">
    <source>
        <dbReference type="ARBA" id="ARBA00023163"/>
    </source>
</evidence>
<dbReference type="Gene3D" id="2.30.150.10">
    <property type="entry name" value="DNA-directed RNA polymerase, beta subunit, external 1 domain"/>
    <property type="match status" value="1"/>
</dbReference>
<comment type="similarity">
    <text evidence="3 14">Belongs to the RNA polymerase beta chain family.</text>
</comment>
<keyword evidence="7 19" id="KW-0934">Plastid</keyword>
<dbReference type="GO" id="GO:0032549">
    <property type="term" value="F:ribonucleoside binding"/>
    <property type="evidence" value="ECO:0007669"/>
    <property type="project" value="InterPro"/>
</dbReference>
<keyword evidence="6 19" id="KW-0150">Chloroplast</keyword>
<dbReference type="InterPro" id="IPR042107">
    <property type="entry name" value="DNA-dir_RNA_pol_bsu_ext_1_sf"/>
</dbReference>
<dbReference type="GeneID" id="27073648"/>
<organism evidence="19">
    <name type="scientific">Bracteacoccus minor</name>
    <dbReference type="NCBI Taxonomy" id="50037"/>
    <lineage>
        <taxon>Eukaryota</taxon>
        <taxon>Viridiplantae</taxon>
        <taxon>Chlorophyta</taxon>
        <taxon>core chlorophytes</taxon>
        <taxon>Chlorophyceae</taxon>
        <taxon>CS clade</taxon>
        <taxon>Sphaeropleales</taxon>
        <taxon>Bracteacoccaceae</taxon>
        <taxon>Bracteacoccus</taxon>
    </lineage>
</organism>
<evidence type="ECO:0000256" key="3">
    <source>
        <dbReference type="ARBA" id="ARBA00006835"/>
    </source>
</evidence>
<dbReference type="Pfam" id="PF10385">
    <property type="entry name" value="RNA_pol_Rpb2_45"/>
    <property type="match status" value="1"/>
</dbReference>
<evidence type="ECO:0000256" key="2">
    <source>
        <dbReference type="ARBA" id="ARBA00004229"/>
    </source>
</evidence>
<feature type="domain" description="RNA polymerase Rpb2" evidence="17">
    <location>
        <begin position="393"/>
        <end position="461"/>
    </location>
</feature>
<feature type="domain" description="DNA-directed RNA polymerase beta subunit external 1" evidence="18">
    <location>
        <begin position="472"/>
        <end position="538"/>
    </location>
</feature>
<keyword evidence="8" id="KW-0808">Transferase</keyword>
<dbReference type="GO" id="GO:0009507">
    <property type="term" value="C:chloroplast"/>
    <property type="evidence" value="ECO:0007669"/>
    <property type="project" value="UniProtKB-SubCell"/>
</dbReference>